<name>A0ABW3Y4E7_9FLAO</name>
<evidence type="ECO:0000256" key="1">
    <source>
        <dbReference type="SAM" id="SignalP"/>
    </source>
</evidence>
<reference evidence="3" key="1">
    <citation type="journal article" date="2019" name="Int. J. Syst. Evol. Microbiol.">
        <title>The Global Catalogue of Microorganisms (GCM) 10K type strain sequencing project: providing services to taxonomists for standard genome sequencing and annotation.</title>
        <authorList>
            <consortium name="The Broad Institute Genomics Platform"/>
            <consortium name="The Broad Institute Genome Sequencing Center for Infectious Disease"/>
            <person name="Wu L."/>
            <person name="Ma J."/>
        </authorList>
    </citation>
    <scope>NUCLEOTIDE SEQUENCE [LARGE SCALE GENOMIC DNA]</scope>
    <source>
        <strain evidence="3">CCUG 61485</strain>
    </source>
</reference>
<comment type="caution">
    <text evidence="2">The sequence shown here is derived from an EMBL/GenBank/DDBJ whole genome shotgun (WGS) entry which is preliminary data.</text>
</comment>
<keyword evidence="1" id="KW-0732">Signal</keyword>
<organism evidence="2 3">
    <name type="scientific">Namhaeicola litoreus</name>
    <dbReference type="NCBI Taxonomy" id="1052145"/>
    <lineage>
        <taxon>Bacteria</taxon>
        <taxon>Pseudomonadati</taxon>
        <taxon>Bacteroidota</taxon>
        <taxon>Flavobacteriia</taxon>
        <taxon>Flavobacteriales</taxon>
        <taxon>Flavobacteriaceae</taxon>
        <taxon>Namhaeicola</taxon>
    </lineage>
</organism>
<dbReference type="Proteomes" id="UP001597201">
    <property type="component" value="Unassembled WGS sequence"/>
</dbReference>
<accession>A0ABW3Y4E7</accession>
<proteinExistence type="predicted"/>
<evidence type="ECO:0000313" key="2">
    <source>
        <dbReference type="EMBL" id="MFD1316524.1"/>
    </source>
</evidence>
<feature type="chain" id="PRO_5046990943" evidence="1">
    <location>
        <begin position="22"/>
        <end position="124"/>
    </location>
</feature>
<evidence type="ECO:0000313" key="3">
    <source>
        <dbReference type="Proteomes" id="UP001597201"/>
    </source>
</evidence>
<dbReference type="EMBL" id="JBHTMY010000003">
    <property type="protein sequence ID" value="MFD1316524.1"/>
    <property type="molecule type" value="Genomic_DNA"/>
</dbReference>
<gene>
    <name evidence="2" type="ORF">ACFQ39_12935</name>
</gene>
<dbReference type="RefSeq" id="WP_377179585.1">
    <property type="nucleotide sequence ID" value="NZ_JBHTMY010000003.1"/>
</dbReference>
<protein>
    <submittedName>
        <fullName evidence="2">Uncharacterized protein</fullName>
    </submittedName>
</protein>
<sequence length="124" mass="14097">MKKTKLPFTAFFLFLVTFGVAAQSGVSKDELLRGLNGFNEIGLSDIKSTELQNYNENYANKLYDVIDSDRSEKDKIDGIKTISQGAAKDLEDILGLDNFKKYKKTLKKNLKPLKRKSKLLKYII</sequence>
<keyword evidence="3" id="KW-1185">Reference proteome</keyword>
<feature type="signal peptide" evidence="1">
    <location>
        <begin position="1"/>
        <end position="21"/>
    </location>
</feature>